<dbReference type="PANTHER" id="PTHR43708:SF4">
    <property type="entry name" value="OXIDOREDUCTASE YCEM-RELATED"/>
    <property type="match status" value="1"/>
</dbReference>
<dbReference type="InterPro" id="IPR051317">
    <property type="entry name" value="Gfo/Idh/MocA_oxidoreduct"/>
</dbReference>
<dbReference type="RefSeq" id="WP_204119247.1">
    <property type="nucleotide sequence ID" value="NZ_BOLV01000013.1"/>
</dbReference>
<dbReference type="Gene3D" id="3.40.50.720">
    <property type="entry name" value="NAD(P)-binding Rossmann-like Domain"/>
    <property type="match status" value="1"/>
</dbReference>
<organism evidence="2 3">
    <name type="scientific">Lacticaseibacillus suilingensis</name>
    <dbReference type="NCBI Taxonomy" id="2799577"/>
    <lineage>
        <taxon>Bacteria</taxon>
        <taxon>Bacillati</taxon>
        <taxon>Bacillota</taxon>
        <taxon>Bacilli</taxon>
        <taxon>Lactobacillales</taxon>
        <taxon>Lactobacillaceae</taxon>
        <taxon>Lacticaseibacillus</taxon>
    </lineage>
</organism>
<name>A0ABW4BGB9_9LACO</name>
<comment type="caution">
    <text evidence="2">The sequence shown here is derived from an EMBL/GenBank/DDBJ whole genome shotgun (WGS) entry which is preliminary data.</text>
</comment>
<dbReference type="InterPro" id="IPR000683">
    <property type="entry name" value="Gfo/Idh/MocA-like_OxRdtase_N"/>
</dbReference>
<feature type="domain" description="Gfo/Idh/MocA-like oxidoreductase N-terminal" evidence="1">
    <location>
        <begin position="3"/>
        <end position="121"/>
    </location>
</feature>
<gene>
    <name evidence="2" type="ORF">ACFQ41_09350</name>
</gene>
<dbReference type="SUPFAM" id="SSF55347">
    <property type="entry name" value="Glyceraldehyde-3-phosphate dehydrogenase-like, C-terminal domain"/>
    <property type="match status" value="1"/>
</dbReference>
<dbReference type="SUPFAM" id="SSF51735">
    <property type="entry name" value="NAD(P)-binding Rossmann-fold domains"/>
    <property type="match status" value="1"/>
</dbReference>
<evidence type="ECO:0000313" key="2">
    <source>
        <dbReference type="EMBL" id="MFD1399512.1"/>
    </source>
</evidence>
<dbReference type="Proteomes" id="UP001597199">
    <property type="component" value="Unassembled WGS sequence"/>
</dbReference>
<evidence type="ECO:0000259" key="1">
    <source>
        <dbReference type="Pfam" id="PF01408"/>
    </source>
</evidence>
<dbReference type="Gene3D" id="3.30.360.10">
    <property type="entry name" value="Dihydrodipicolinate Reductase, domain 2"/>
    <property type="match status" value="1"/>
</dbReference>
<evidence type="ECO:0000313" key="3">
    <source>
        <dbReference type="Proteomes" id="UP001597199"/>
    </source>
</evidence>
<protein>
    <submittedName>
        <fullName evidence="2">Gfo/Idh/MocA family protein</fullName>
    </submittedName>
</protein>
<sequence length="304" mass="33349">MLSIGVIGLGNIAQKAYLPVYAEMQDQVQWYLDTRDLAKLTRLTNQYHLPMAGTDVKDLDGLKLDAVMIHAATPAHFELAKHFLTRDVNVFIDKPLATTTAQVTELYLLAAQHRKLLTVGFNRRFAPLMQQLQAVPNKNVIEVVKNRVADRQVPAEAIFDLLIHPLDTALMLAGFPTDIKPHYSMHADQDGNLQQATISFGVNGMRVEAGINLVAGANLEEATVSATAGVYRVQDLAQLTAYTQAGQTSTKAPDWEPTLTTRGFAPLVKAFVKAVAEQTDNPIAPESSRLTHRVLAEMADQLQA</sequence>
<dbReference type="InterPro" id="IPR036291">
    <property type="entry name" value="NAD(P)-bd_dom_sf"/>
</dbReference>
<proteinExistence type="predicted"/>
<keyword evidence="3" id="KW-1185">Reference proteome</keyword>
<reference evidence="3" key="1">
    <citation type="journal article" date="2019" name="Int. J. Syst. Evol. Microbiol.">
        <title>The Global Catalogue of Microorganisms (GCM) 10K type strain sequencing project: providing services to taxonomists for standard genome sequencing and annotation.</title>
        <authorList>
            <consortium name="The Broad Institute Genomics Platform"/>
            <consortium name="The Broad Institute Genome Sequencing Center for Infectious Disease"/>
            <person name="Wu L."/>
            <person name="Ma J."/>
        </authorList>
    </citation>
    <scope>NUCLEOTIDE SEQUENCE [LARGE SCALE GENOMIC DNA]</scope>
    <source>
        <strain evidence="3">CCM 9110</strain>
    </source>
</reference>
<dbReference type="EMBL" id="JBHTOA010000034">
    <property type="protein sequence ID" value="MFD1399512.1"/>
    <property type="molecule type" value="Genomic_DNA"/>
</dbReference>
<accession>A0ABW4BGB9</accession>
<dbReference type="Pfam" id="PF01408">
    <property type="entry name" value="GFO_IDH_MocA"/>
    <property type="match status" value="1"/>
</dbReference>
<dbReference type="PANTHER" id="PTHR43708">
    <property type="entry name" value="CONSERVED EXPRESSED OXIDOREDUCTASE (EUROFUNG)"/>
    <property type="match status" value="1"/>
</dbReference>